<feature type="transmembrane region" description="Helical" evidence="1">
    <location>
        <begin position="21"/>
        <end position="41"/>
    </location>
</feature>
<dbReference type="Proteomes" id="UP001055117">
    <property type="component" value="Unassembled WGS sequence"/>
</dbReference>
<evidence type="ECO:0000313" key="3">
    <source>
        <dbReference type="Proteomes" id="UP001055117"/>
    </source>
</evidence>
<dbReference type="EMBL" id="BPQG01000052">
    <property type="protein sequence ID" value="GJD45534.1"/>
    <property type="molecule type" value="Genomic_DNA"/>
</dbReference>
<evidence type="ECO:0000256" key="1">
    <source>
        <dbReference type="SAM" id="Phobius"/>
    </source>
</evidence>
<proteinExistence type="predicted"/>
<evidence type="ECO:0000313" key="2">
    <source>
        <dbReference type="EMBL" id="GJD45534.1"/>
    </source>
</evidence>
<evidence type="ECO:0008006" key="4">
    <source>
        <dbReference type="Google" id="ProtNLM"/>
    </source>
</evidence>
<reference evidence="2 3" key="1">
    <citation type="journal article" date="2021" name="Front. Microbiol.">
        <title>Comprehensive Comparative Genomics and Phenotyping of Methylobacterium Species.</title>
        <authorList>
            <person name="Alessa O."/>
            <person name="Ogura Y."/>
            <person name="Fujitani Y."/>
            <person name="Takami H."/>
            <person name="Hayashi T."/>
            <person name="Sahin N."/>
            <person name="Tani A."/>
        </authorList>
    </citation>
    <scope>NUCLEOTIDE SEQUENCE [LARGE SCALE GENOMIC DNA]</scope>
    <source>
        <strain evidence="2 3">DSM 23679</strain>
    </source>
</reference>
<organism evidence="2 3">
    <name type="scientific">Methylobacterium cerastii</name>
    <dbReference type="NCBI Taxonomy" id="932741"/>
    <lineage>
        <taxon>Bacteria</taxon>
        <taxon>Pseudomonadati</taxon>
        <taxon>Pseudomonadota</taxon>
        <taxon>Alphaproteobacteria</taxon>
        <taxon>Hyphomicrobiales</taxon>
        <taxon>Methylobacteriaceae</taxon>
        <taxon>Methylobacterium</taxon>
    </lineage>
</organism>
<gene>
    <name evidence="2" type="ORF">AFCDBAGC_3408</name>
</gene>
<feature type="transmembrane region" description="Helical" evidence="1">
    <location>
        <begin position="47"/>
        <end position="72"/>
    </location>
</feature>
<protein>
    <recommendedName>
        <fullName evidence="4">MFS transporter</fullName>
    </recommendedName>
</protein>
<keyword evidence="1" id="KW-1133">Transmembrane helix</keyword>
<sequence>MSLVSNERITPSASYLNTAAGGPFTAGVIAPLAATVFGVSAQTSLSALTLAVGIANFLLASVALYTCARVVLARLKL</sequence>
<keyword evidence="1" id="KW-0472">Membrane</keyword>
<accession>A0ABQ4QKF2</accession>
<name>A0ABQ4QKF2_9HYPH</name>
<keyword evidence="1" id="KW-0812">Transmembrane</keyword>
<dbReference type="RefSeq" id="WP_147827833.1">
    <property type="nucleotide sequence ID" value="NZ_BPQG01000052.1"/>
</dbReference>
<comment type="caution">
    <text evidence="2">The sequence shown here is derived from an EMBL/GenBank/DDBJ whole genome shotgun (WGS) entry which is preliminary data.</text>
</comment>
<keyword evidence="3" id="KW-1185">Reference proteome</keyword>